<keyword evidence="3" id="KW-1185">Reference proteome</keyword>
<protein>
    <submittedName>
        <fullName evidence="2">Uncharacterized protein</fullName>
    </submittedName>
</protein>
<feature type="compositionally biased region" description="Basic and acidic residues" evidence="1">
    <location>
        <begin position="121"/>
        <end position="131"/>
    </location>
</feature>
<evidence type="ECO:0000256" key="1">
    <source>
        <dbReference type="SAM" id="MobiDB-lite"/>
    </source>
</evidence>
<accession>A0AAD5BAY0</accession>
<dbReference type="Proteomes" id="UP001204833">
    <property type="component" value="Unassembled WGS sequence"/>
</dbReference>
<name>A0AAD5BAY0_9ASCO</name>
<feature type="compositionally biased region" description="Polar residues" evidence="1">
    <location>
        <begin position="25"/>
        <end position="46"/>
    </location>
</feature>
<organism evidence="2 3">
    <name type="scientific">Candida theae</name>
    <dbReference type="NCBI Taxonomy" id="1198502"/>
    <lineage>
        <taxon>Eukaryota</taxon>
        <taxon>Fungi</taxon>
        <taxon>Dikarya</taxon>
        <taxon>Ascomycota</taxon>
        <taxon>Saccharomycotina</taxon>
        <taxon>Pichiomycetes</taxon>
        <taxon>Debaryomycetaceae</taxon>
        <taxon>Candida/Lodderomyces clade</taxon>
        <taxon>Candida</taxon>
    </lineage>
</organism>
<feature type="region of interest" description="Disordered" evidence="1">
    <location>
        <begin position="1"/>
        <end position="131"/>
    </location>
</feature>
<evidence type="ECO:0000313" key="2">
    <source>
        <dbReference type="EMBL" id="KAI5948968.1"/>
    </source>
</evidence>
<proteinExistence type="predicted"/>
<dbReference type="EMBL" id="JAIHNG010000175">
    <property type="protein sequence ID" value="KAI5948968.1"/>
    <property type="molecule type" value="Genomic_DNA"/>
</dbReference>
<gene>
    <name evidence="2" type="ORF">KGF57_005031</name>
</gene>
<sequence>MSSASYREKCNDAVEVSNSEENRQEASNVPAQTINDDSLVNQQNIDSRPPPTSTDQMDRLQIQEMKKLASQSVGGSITRLGNGAEGSRDASLSHLNNDDDKRSGGGENTNTGNIRYVTSDDTDKNNENLRK</sequence>
<dbReference type="RefSeq" id="XP_051606478.1">
    <property type="nucleotide sequence ID" value="XM_051754604.1"/>
</dbReference>
<evidence type="ECO:0000313" key="3">
    <source>
        <dbReference type="Proteomes" id="UP001204833"/>
    </source>
</evidence>
<reference evidence="2 3" key="1">
    <citation type="journal article" date="2022" name="DNA Res.">
        <title>Genome analysis of five recently described species of the CUG-Ser clade uncovers Candida theae as a new hybrid lineage with pathogenic potential in the Candida parapsilosis species complex.</title>
        <authorList>
            <person name="Mixao V."/>
            <person name="Del Olmo V."/>
            <person name="Hegedusova E."/>
            <person name="Saus E."/>
            <person name="Pryszcz L."/>
            <person name="Cillingova A."/>
            <person name="Nosek J."/>
            <person name="Gabaldon T."/>
        </authorList>
    </citation>
    <scope>NUCLEOTIDE SEQUENCE [LARGE SCALE GENOMIC DNA]</scope>
    <source>
        <strain evidence="2 3">CBS 12239</strain>
    </source>
</reference>
<feature type="compositionally biased region" description="Basic and acidic residues" evidence="1">
    <location>
        <begin position="1"/>
        <end position="12"/>
    </location>
</feature>
<dbReference type="AlphaFoldDB" id="A0AAD5BAY0"/>
<comment type="caution">
    <text evidence="2">The sequence shown here is derived from an EMBL/GenBank/DDBJ whole genome shotgun (WGS) entry which is preliminary data.</text>
</comment>
<dbReference type="GeneID" id="76153075"/>